<evidence type="ECO:0000313" key="3">
    <source>
        <dbReference type="Proteomes" id="UP000663868"/>
    </source>
</evidence>
<dbReference type="Proteomes" id="UP000663868">
    <property type="component" value="Unassembled WGS sequence"/>
</dbReference>
<protein>
    <submittedName>
        <fullName evidence="2">Uncharacterized protein</fullName>
    </submittedName>
</protein>
<sequence length="70" mass="7873">MADAEDPQKITRFRESVDIQEIPRQGHESLSMLDENSKETSGKSKSCVKIFKTKQNIFIMVVLSCVVLGT</sequence>
<evidence type="ECO:0000256" key="1">
    <source>
        <dbReference type="SAM" id="MobiDB-lite"/>
    </source>
</evidence>
<feature type="region of interest" description="Disordered" evidence="1">
    <location>
        <begin position="24"/>
        <end position="45"/>
    </location>
</feature>
<reference evidence="2" key="1">
    <citation type="submission" date="2021-02" db="EMBL/GenBank/DDBJ databases">
        <authorList>
            <person name="Nowell W R."/>
        </authorList>
    </citation>
    <scope>NUCLEOTIDE SEQUENCE</scope>
</reference>
<proteinExistence type="predicted"/>
<organism evidence="2 3">
    <name type="scientific">Adineta steineri</name>
    <dbReference type="NCBI Taxonomy" id="433720"/>
    <lineage>
        <taxon>Eukaryota</taxon>
        <taxon>Metazoa</taxon>
        <taxon>Spiralia</taxon>
        <taxon>Gnathifera</taxon>
        <taxon>Rotifera</taxon>
        <taxon>Eurotatoria</taxon>
        <taxon>Bdelloidea</taxon>
        <taxon>Adinetida</taxon>
        <taxon>Adinetidae</taxon>
        <taxon>Adineta</taxon>
    </lineage>
</organism>
<name>A0A820SH48_9BILA</name>
<gene>
    <name evidence="2" type="ORF">KXQ929_LOCUS54044</name>
</gene>
<dbReference type="EMBL" id="CAJOBB010031683">
    <property type="protein sequence ID" value="CAF4452583.1"/>
    <property type="molecule type" value="Genomic_DNA"/>
</dbReference>
<evidence type="ECO:0000313" key="2">
    <source>
        <dbReference type="EMBL" id="CAF4452583.1"/>
    </source>
</evidence>
<comment type="caution">
    <text evidence="2">The sequence shown here is derived from an EMBL/GenBank/DDBJ whole genome shotgun (WGS) entry which is preliminary data.</text>
</comment>
<accession>A0A820SH48</accession>
<feature type="non-terminal residue" evidence="2">
    <location>
        <position position="70"/>
    </location>
</feature>
<dbReference type="AlphaFoldDB" id="A0A820SH48"/>